<dbReference type="InterPro" id="IPR038765">
    <property type="entry name" value="Papain-like_cys_pep_sf"/>
</dbReference>
<dbReference type="Pfam" id="PF01841">
    <property type="entry name" value="Transglut_core"/>
    <property type="match status" value="1"/>
</dbReference>
<dbReference type="PANTHER" id="PTHR46333">
    <property type="entry name" value="CYTOKINESIS PROTEIN 3"/>
    <property type="match status" value="1"/>
</dbReference>
<dbReference type="InterPro" id="IPR052557">
    <property type="entry name" value="CAP/Cytokinesis_protein"/>
</dbReference>
<accession>A0AAD3HRH0</accession>
<proteinExistence type="predicted"/>
<dbReference type="EMBL" id="BMAR01000036">
    <property type="protein sequence ID" value="GFR50226.1"/>
    <property type="molecule type" value="Genomic_DNA"/>
</dbReference>
<dbReference type="PANTHER" id="PTHR46333:SF2">
    <property type="entry name" value="CYTOKINESIS PROTEIN 3"/>
    <property type="match status" value="1"/>
</dbReference>
<sequence>MEQADSFARLDAVVNDMKCPLYRGTLSQDRMAAMDAHARACPTSVTRTIADLATYLASAARSPEEKVRAICFWLHLNVRYDTEAYFGGTVRSMTADDVLRDRCTVCHGFSRLMAALCKACNVECEVISGYAKGMGFTRSLSGTTVTASSGMKYEANHNWNAVKLYVPSRRKERWHLVDPTWCAGHTNGTTYIQEWGRQYYMADPLAFVQSHFPENPAWTLLPEDYRLSWQTFTRVVKLRFPVCWELGVLPISHKQLVIQDTSTSDEGLRIVFKVKKGTHMLASFTNSNQKFYPATLSSTNGHGNSNLYAFTIKNVSRGGAGAVLNIFASHQPYGTFSHVTEYVIA</sequence>
<reference evidence="2 4" key="2">
    <citation type="journal article" date="2021" name="Sci. Rep.">
        <title>Genome sequencing of the multicellular alga Astrephomene provides insights into convergent evolution of germ-soma differentiation.</title>
        <authorList>
            <person name="Yamashita S."/>
            <person name="Yamamoto K."/>
            <person name="Matsuzaki R."/>
            <person name="Suzuki S."/>
            <person name="Yamaguchi H."/>
            <person name="Hirooka S."/>
            <person name="Minakuchi Y."/>
            <person name="Miyagishima S."/>
            <person name="Kawachi M."/>
            <person name="Toyoda A."/>
            <person name="Nozaki H."/>
        </authorList>
    </citation>
    <scope>NUCLEOTIDE SEQUENCE [LARGE SCALE GENOMIC DNA]</scope>
    <source>
        <strain evidence="2 4">NIES-4017</strain>
    </source>
</reference>
<keyword evidence="4" id="KW-1185">Reference proteome</keyword>
<evidence type="ECO:0000313" key="3">
    <source>
        <dbReference type="EMBL" id="GFR50235.1"/>
    </source>
</evidence>
<protein>
    <recommendedName>
        <fullName evidence="1">Transglutaminase-like domain-containing protein</fullName>
    </recommendedName>
</protein>
<dbReference type="SMART" id="SM00460">
    <property type="entry name" value="TGc"/>
    <property type="match status" value="1"/>
</dbReference>
<evidence type="ECO:0000313" key="4">
    <source>
        <dbReference type="Proteomes" id="UP001054857"/>
    </source>
</evidence>
<organism evidence="2 4">
    <name type="scientific">Astrephomene gubernaculifera</name>
    <dbReference type="NCBI Taxonomy" id="47775"/>
    <lineage>
        <taxon>Eukaryota</taxon>
        <taxon>Viridiplantae</taxon>
        <taxon>Chlorophyta</taxon>
        <taxon>core chlorophytes</taxon>
        <taxon>Chlorophyceae</taxon>
        <taxon>CS clade</taxon>
        <taxon>Chlamydomonadales</taxon>
        <taxon>Astrephomenaceae</taxon>
        <taxon>Astrephomene</taxon>
    </lineage>
</organism>
<evidence type="ECO:0000313" key="2">
    <source>
        <dbReference type="EMBL" id="GFR50226.1"/>
    </source>
</evidence>
<evidence type="ECO:0000259" key="1">
    <source>
        <dbReference type="SMART" id="SM00460"/>
    </source>
</evidence>
<dbReference type="AlphaFoldDB" id="A0AAD3HRH0"/>
<dbReference type="Proteomes" id="UP001054857">
    <property type="component" value="Unassembled WGS sequence"/>
</dbReference>
<reference evidence="2" key="1">
    <citation type="submission" date="2020-08" db="EMBL/GenBank/DDBJ databases">
        <authorList>
            <person name="Yamashita S."/>
            <person name="Nozaki H."/>
        </authorList>
    </citation>
    <scope>NUCLEOTIDE SEQUENCE</scope>
    <source>
        <strain evidence="2">NIES-4017</strain>
    </source>
</reference>
<dbReference type="InterPro" id="IPR002931">
    <property type="entry name" value="Transglutaminase-like"/>
</dbReference>
<name>A0AAD3HRH0_9CHLO</name>
<dbReference type="GO" id="GO:0005737">
    <property type="term" value="C:cytoplasm"/>
    <property type="evidence" value="ECO:0007669"/>
    <property type="project" value="TreeGrafter"/>
</dbReference>
<comment type="caution">
    <text evidence="2">The sequence shown here is derived from an EMBL/GenBank/DDBJ whole genome shotgun (WGS) entry which is preliminary data.</text>
</comment>
<gene>
    <name evidence="2" type="ORF">Agub_g12405</name>
    <name evidence="3" type="ORF">Agub_g12419</name>
</gene>
<dbReference type="Gene3D" id="3.10.620.30">
    <property type="match status" value="1"/>
</dbReference>
<feature type="domain" description="Transglutaminase-like" evidence="1">
    <location>
        <begin position="98"/>
        <end position="181"/>
    </location>
</feature>
<dbReference type="EMBL" id="BMAR01000036">
    <property type="protein sequence ID" value="GFR50235.1"/>
    <property type="molecule type" value="Genomic_DNA"/>
</dbReference>
<dbReference type="SUPFAM" id="SSF54001">
    <property type="entry name" value="Cysteine proteinases"/>
    <property type="match status" value="1"/>
</dbReference>